<proteinExistence type="predicted"/>
<accession>A0A8H6VH50</accession>
<dbReference type="AlphaFoldDB" id="A0A8H6VH50"/>
<reference evidence="1" key="1">
    <citation type="submission" date="2020-04" db="EMBL/GenBank/DDBJ databases">
        <title>Draft genome resource of the tomato pathogen Pseudocercospora fuligena.</title>
        <authorList>
            <person name="Zaccaron A."/>
        </authorList>
    </citation>
    <scope>NUCLEOTIDE SEQUENCE</scope>
    <source>
        <strain evidence="1">PF001</strain>
    </source>
</reference>
<evidence type="ECO:0000313" key="1">
    <source>
        <dbReference type="EMBL" id="KAF7190302.1"/>
    </source>
</evidence>
<gene>
    <name evidence="1" type="ORF">HII31_08633</name>
</gene>
<organism evidence="1 2">
    <name type="scientific">Pseudocercospora fuligena</name>
    <dbReference type="NCBI Taxonomy" id="685502"/>
    <lineage>
        <taxon>Eukaryota</taxon>
        <taxon>Fungi</taxon>
        <taxon>Dikarya</taxon>
        <taxon>Ascomycota</taxon>
        <taxon>Pezizomycotina</taxon>
        <taxon>Dothideomycetes</taxon>
        <taxon>Dothideomycetidae</taxon>
        <taxon>Mycosphaerellales</taxon>
        <taxon>Mycosphaerellaceae</taxon>
        <taxon>Pseudocercospora</taxon>
    </lineage>
</organism>
<name>A0A8H6VH50_9PEZI</name>
<dbReference type="Proteomes" id="UP000660729">
    <property type="component" value="Unassembled WGS sequence"/>
</dbReference>
<dbReference type="OrthoDB" id="10507874at2759"/>
<comment type="caution">
    <text evidence="1">The sequence shown here is derived from an EMBL/GenBank/DDBJ whole genome shotgun (WGS) entry which is preliminary data.</text>
</comment>
<evidence type="ECO:0000313" key="2">
    <source>
        <dbReference type="Proteomes" id="UP000660729"/>
    </source>
</evidence>
<keyword evidence="2" id="KW-1185">Reference proteome</keyword>
<protein>
    <submittedName>
        <fullName evidence="1">Uncharacterized protein</fullName>
    </submittedName>
</protein>
<sequence length="96" mass="10746">MDLDRFDVRTDGVGNSSAQELMRPSRRFAVRESLANSANDSLEDEGNQLEVGGVEVGGSNFVQHGKQEVMVDYVLWYRRAVLCQDRVRGLARATRS</sequence>
<dbReference type="EMBL" id="JABCIY010000175">
    <property type="protein sequence ID" value="KAF7190302.1"/>
    <property type="molecule type" value="Genomic_DNA"/>
</dbReference>